<dbReference type="PRINTS" id="PR00714">
    <property type="entry name" value="MAN6PISMRASE"/>
</dbReference>
<evidence type="ECO:0000256" key="1">
    <source>
        <dbReference type="ARBA" id="ARBA00000757"/>
    </source>
</evidence>
<feature type="binding site" evidence="14">
    <location>
        <position position="262"/>
    </location>
    <ligand>
        <name>Zn(2+)</name>
        <dbReference type="ChEBI" id="CHEBI:29105"/>
    </ligand>
</feature>
<comment type="subcellular location">
    <subcellularLocation>
        <location evidence="2">Cytoplasm</location>
    </subcellularLocation>
</comment>
<evidence type="ECO:0000256" key="9">
    <source>
        <dbReference type="ARBA" id="ARBA00022833"/>
    </source>
</evidence>
<dbReference type="AlphaFoldDB" id="A0A1B6FT62"/>
<protein>
    <recommendedName>
        <fullName evidence="6">Mannose-6-phosphate isomerase</fullName>
        <ecNumber evidence="5">5.3.1.8</ecNumber>
    </recommendedName>
    <alternativeName>
        <fullName evidence="11">Phosphohexomutase</fullName>
    </alternativeName>
    <alternativeName>
        <fullName evidence="12">Phosphomannose isomerase</fullName>
    </alternativeName>
</protein>
<comment type="cofactor">
    <cofactor evidence="14">
        <name>Zn(2+)</name>
        <dbReference type="ChEBI" id="CHEBI:29105"/>
    </cofactor>
    <text evidence="14">Binds 1 zinc ion per subunit.</text>
</comment>
<feature type="binding site" evidence="14">
    <location>
        <position position="101"/>
    </location>
    <ligand>
        <name>Zn(2+)</name>
        <dbReference type="ChEBI" id="CHEBI:29105"/>
    </ligand>
</feature>
<dbReference type="EC" id="5.3.1.8" evidence="5"/>
<dbReference type="Gene3D" id="2.60.120.10">
    <property type="entry name" value="Jelly Rolls"/>
    <property type="match status" value="2"/>
</dbReference>
<evidence type="ECO:0000256" key="5">
    <source>
        <dbReference type="ARBA" id="ARBA00011956"/>
    </source>
</evidence>
<dbReference type="FunFam" id="2.60.120.10:FF:000030">
    <property type="entry name" value="Mannose-6-phosphate isomerase ManA"/>
    <property type="match status" value="1"/>
</dbReference>
<comment type="catalytic activity">
    <reaction evidence="1">
        <text>D-mannose 6-phosphate = D-fructose 6-phosphate</text>
        <dbReference type="Rhea" id="RHEA:12356"/>
        <dbReference type="ChEBI" id="CHEBI:58735"/>
        <dbReference type="ChEBI" id="CHEBI:61527"/>
        <dbReference type="EC" id="5.3.1.8"/>
    </reaction>
</comment>
<dbReference type="EMBL" id="GECZ01016389">
    <property type="protein sequence ID" value="JAS53380.1"/>
    <property type="molecule type" value="Transcribed_RNA"/>
</dbReference>
<dbReference type="UniPathway" id="UPA00126">
    <property type="reaction ID" value="UER00423"/>
</dbReference>
<dbReference type="CDD" id="cd07011">
    <property type="entry name" value="cupin_PMI_type_I_N"/>
    <property type="match status" value="1"/>
</dbReference>
<dbReference type="Gene3D" id="1.10.441.10">
    <property type="entry name" value="Phosphomannose Isomerase, domain 2"/>
    <property type="match status" value="1"/>
</dbReference>
<feature type="domain" description="Phosphomannose isomerase type I catalytic" evidence="16">
    <location>
        <begin position="2"/>
        <end position="145"/>
    </location>
</feature>
<dbReference type="PANTHER" id="PTHR10309:SF0">
    <property type="entry name" value="MANNOSE-6-PHOSPHATE ISOMERASE"/>
    <property type="match status" value="1"/>
</dbReference>
<evidence type="ECO:0000256" key="11">
    <source>
        <dbReference type="ARBA" id="ARBA00029741"/>
    </source>
</evidence>
<evidence type="ECO:0000256" key="12">
    <source>
        <dbReference type="ARBA" id="ARBA00030762"/>
    </source>
</evidence>
<dbReference type="PANTHER" id="PTHR10309">
    <property type="entry name" value="MANNOSE-6-PHOSPHATE ISOMERASE"/>
    <property type="match status" value="1"/>
</dbReference>
<comment type="similarity">
    <text evidence="4">Belongs to the mannose-6-phosphate isomerase type 1 family.</text>
</comment>
<name>A0A1B6FT62_9HEMI</name>
<evidence type="ECO:0000256" key="14">
    <source>
        <dbReference type="PIRSR" id="PIRSR001480-2"/>
    </source>
</evidence>
<dbReference type="GO" id="GO:0005829">
    <property type="term" value="C:cytosol"/>
    <property type="evidence" value="ECO:0007669"/>
    <property type="project" value="TreeGrafter"/>
</dbReference>
<keyword evidence="7" id="KW-0963">Cytoplasm</keyword>
<dbReference type="SUPFAM" id="SSF51182">
    <property type="entry name" value="RmlC-like cupins"/>
    <property type="match status" value="1"/>
</dbReference>
<dbReference type="InterPro" id="IPR001250">
    <property type="entry name" value="Man6P_Isoase-1"/>
</dbReference>
<comment type="pathway">
    <text evidence="3 15">Nucleotide-sugar biosynthesis; GDP-alpha-D-mannose biosynthesis; alpha-D-mannose 1-phosphate from D-fructose 6-phosphate: step 1/2.</text>
</comment>
<evidence type="ECO:0000313" key="18">
    <source>
        <dbReference type="EMBL" id="JAS53380.1"/>
    </source>
</evidence>
<feature type="domain" description="Phosphomannose isomerase type I helical insertion" evidence="17">
    <location>
        <begin position="165"/>
        <end position="242"/>
    </location>
</feature>
<dbReference type="Pfam" id="PF20512">
    <property type="entry name" value="PMI_typeI_hel"/>
    <property type="match status" value="1"/>
</dbReference>
<dbReference type="InterPro" id="IPR046458">
    <property type="entry name" value="PMI_typeI_hel"/>
</dbReference>
<dbReference type="GO" id="GO:0005975">
    <property type="term" value="P:carbohydrate metabolic process"/>
    <property type="evidence" value="ECO:0007669"/>
    <property type="project" value="InterPro"/>
</dbReference>
<dbReference type="GO" id="GO:0004476">
    <property type="term" value="F:mannose-6-phosphate isomerase activity"/>
    <property type="evidence" value="ECO:0007669"/>
    <property type="project" value="UniProtKB-EC"/>
</dbReference>
<evidence type="ECO:0000256" key="8">
    <source>
        <dbReference type="ARBA" id="ARBA00022723"/>
    </source>
</evidence>
<evidence type="ECO:0000256" key="3">
    <source>
        <dbReference type="ARBA" id="ARBA00004666"/>
    </source>
</evidence>
<evidence type="ECO:0000259" key="17">
    <source>
        <dbReference type="Pfam" id="PF20512"/>
    </source>
</evidence>
<evidence type="ECO:0000256" key="2">
    <source>
        <dbReference type="ARBA" id="ARBA00004496"/>
    </source>
</evidence>
<dbReference type="PIRSF" id="PIRSF001480">
    <property type="entry name" value="Mannose-6-phosphate_isomerase"/>
    <property type="match status" value="1"/>
</dbReference>
<reference evidence="18" key="1">
    <citation type="submission" date="2015-11" db="EMBL/GenBank/DDBJ databases">
        <title>De novo transcriptome assembly of four potential Pierce s Disease insect vectors from Arizona vineyards.</title>
        <authorList>
            <person name="Tassone E.E."/>
        </authorList>
    </citation>
    <scope>NUCLEOTIDE SEQUENCE</scope>
</reference>
<keyword evidence="9 14" id="KW-0862">Zinc</keyword>
<evidence type="ECO:0000256" key="4">
    <source>
        <dbReference type="ARBA" id="ARBA00010772"/>
    </source>
</evidence>
<keyword evidence="10" id="KW-0413">Isomerase</keyword>
<dbReference type="NCBIfam" id="TIGR00218">
    <property type="entry name" value="manA"/>
    <property type="match status" value="1"/>
</dbReference>
<evidence type="ECO:0000256" key="7">
    <source>
        <dbReference type="ARBA" id="ARBA00022490"/>
    </source>
</evidence>
<dbReference type="PROSITE" id="PS00965">
    <property type="entry name" value="PMI_I_1"/>
    <property type="match status" value="1"/>
</dbReference>
<feature type="active site" evidence="13">
    <location>
        <position position="281"/>
    </location>
</feature>
<dbReference type="GO" id="GO:0009298">
    <property type="term" value="P:GDP-mannose biosynthetic process"/>
    <property type="evidence" value="ECO:0007669"/>
    <property type="project" value="UniProtKB-UniPathway"/>
</dbReference>
<dbReference type="InterPro" id="IPR011051">
    <property type="entry name" value="RmlC_Cupin_sf"/>
</dbReference>
<dbReference type="InterPro" id="IPR046457">
    <property type="entry name" value="PMI_typeI_cat"/>
</dbReference>
<evidence type="ECO:0000256" key="13">
    <source>
        <dbReference type="PIRSR" id="PIRSR001480-1"/>
    </source>
</evidence>
<evidence type="ECO:0000259" key="16">
    <source>
        <dbReference type="Pfam" id="PF20511"/>
    </source>
</evidence>
<accession>A0A1B6FT62</accession>
<dbReference type="InterPro" id="IPR014710">
    <property type="entry name" value="RmlC-like_jellyroll"/>
</dbReference>
<dbReference type="GO" id="GO:0008270">
    <property type="term" value="F:zinc ion binding"/>
    <property type="evidence" value="ECO:0007669"/>
    <property type="project" value="InterPro"/>
</dbReference>
<dbReference type="InterPro" id="IPR018050">
    <property type="entry name" value="Pmannose_isomerase-type1_CS"/>
</dbReference>
<keyword evidence="8 14" id="KW-0479">Metal-binding</keyword>
<feature type="binding site" evidence="14">
    <location>
        <position position="103"/>
    </location>
    <ligand>
        <name>Zn(2+)</name>
        <dbReference type="ChEBI" id="CHEBI:29105"/>
    </ligand>
</feature>
<dbReference type="FunFam" id="2.60.120.10:FF:000044">
    <property type="entry name" value="Mannose-6-phosphate isomerase"/>
    <property type="match status" value="1"/>
</dbReference>
<organism evidence="18">
    <name type="scientific">Cuerna arida</name>
    <dbReference type="NCBI Taxonomy" id="1464854"/>
    <lineage>
        <taxon>Eukaryota</taxon>
        <taxon>Metazoa</taxon>
        <taxon>Ecdysozoa</taxon>
        <taxon>Arthropoda</taxon>
        <taxon>Hexapoda</taxon>
        <taxon>Insecta</taxon>
        <taxon>Pterygota</taxon>
        <taxon>Neoptera</taxon>
        <taxon>Paraneoptera</taxon>
        <taxon>Hemiptera</taxon>
        <taxon>Auchenorrhyncha</taxon>
        <taxon>Membracoidea</taxon>
        <taxon>Cicadellidae</taxon>
        <taxon>Cicadellinae</taxon>
        <taxon>Proconiini</taxon>
        <taxon>Cuerna</taxon>
    </lineage>
</organism>
<proteinExistence type="inferred from homology"/>
<evidence type="ECO:0000256" key="6">
    <source>
        <dbReference type="ARBA" id="ARBA00018236"/>
    </source>
</evidence>
<evidence type="ECO:0000256" key="15">
    <source>
        <dbReference type="RuleBase" id="RU004248"/>
    </source>
</evidence>
<evidence type="ECO:0000256" key="10">
    <source>
        <dbReference type="ARBA" id="ARBA00023235"/>
    </source>
</evidence>
<feature type="binding site" evidence="14">
    <location>
        <position position="128"/>
    </location>
    <ligand>
        <name>Zn(2+)</name>
        <dbReference type="ChEBI" id="CHEBI:29105"/>
    </ligand>
</feature>
<dbReference type="PROSITE" id="PS00966">
    <property type="entry name" value="PMI_I_2"/>
    <property type="match status" value="1"/>
</dbReference>
<dbReference type="InterPro" id="IPR016305">
    <property type="entry name" value="Mannose-6-P_Isomerase"/>
</dbReference>
<sequence length="400" mass="44088">MELRCSLQTYEWGKIGENSETALLAQANNPGLQIQDLTPYAELWMGTHPNGPSQLASTGENLHDWIQQNPQVLGEPVRQQFGVQLPYLFKVLSVNKALSIQVHPSKSQAEELHRRLPDIYKDPNHKPEMALALSPFEALCGFRPLDQIKHFLDTIPELRCCVGQENVESLLSCSEDSQQEVLGQCFQSLMTRSDDVITTALTSLLNRISSLDESSRGMQLADLVEKLHSQFPGDVGVFGPYLFNHITLQPGESLYLAANEPHAYLSGDCVECMACSDNTVRAGLTPKLKDVPTLCSLLSYICEPASCKLFVGTDEDEFTTIFRPPVPDFAVVKINVPEGRTYTMTPRPSASIGIVTQGCATSPNLPLHRGSVFFLPADDTIQFTVTSTESLLVFQAMANV</sequence>
<dbReference type="Pfam" id="PF20511">
    <property type="entry name" value="PMI_typeI_cat"/>
    <property type="match status" value="1"/>
</dbReference>
<gene>
    <name evidence="18" type="ORF">g.47479</name>
</gene>